<comment type="caution">
    <text evidence="1">The sequence shown here is derived from an EMBL/GenBank/DDBJ whole genome shotgun (WGS) entry which is preliminary data.</text>
</comment>
<evidence type="ECO:0000313" key="2">
    <source>
        <dbReference type="Proteomes" id="UP000702209"/>
    </source>
</evidence>
<proteinExistence type="predicted"/>
<name>A0ABS0CVV0_9NOCA</name>
<accession>A0ABS0CVV0</accession>
<gene>
    <name evidence="1" type="ORF">IU459_22405</name>
</gene>
<reference evidence="1 2" key="1">
    <citation type="submission" date="2020-10" db="EMBL/GenBank/DDBJ databases">
        <title>Identification of Nocardia species via Next-generation sequencing and recognition of intraspecies genetic diversity.</title>
        <authorList>
            <person name="Li P."/>
            <person name="Li P."/>
            <person name="Lu B."/>
        </authorList>
    </citation>
    <scope>NUCLEOTIDE SEQUENCE [LARGE SCALE GENOMIC DNA]</scope>
    <source>
        <strain evidence="1 2">BJ06-0157</strain>
    </source>
</reference>
<keyword evidence="2" id="KW-1185">Reference proteome</keyword>
<protein>
    <submittedName>
        <fullName evidence="1">Uncharacterized protein</fullName>
    </submittedName>
</protein>
<dbReference type="Proteomes" id="UP000702209">
    <property type="component" value="Unassembled WGS sequence"/>
</dbReference>
<sequence>MSANSLAIYQLIALCDAGAHQAPVLPLTIGQAHEVMQIHVSCRAKRCARKAAARQVLIDAGRMVPDTGKPQ</sequence>
<evidence type="ECO:0000313" key="1">
    <source>
        <dbReference type="EMBL" id="MBF6300275.1"/>
    </source>
</evidence>
<organism evidence="1 2">
    <name type="scientific">Nocardia amamiensis</name>
    <dbReference type="NCBI Taxonomy" id="404578"/>
    <lineage>
        <taxon>Bacteria</taxon>
        <taxon>Bacillati</taxon>
        <taxon>Actinomycetota</taxon>
        <taxon>Actinomycetes</taxon>
        <taxon>Mycobacteriales</taxon>
        <taxon>Nocardiaceae</taxon>
        <taxon>Nocardia</taxon>
    </lineage>
</organism>
<dbReference type="RefSeq" id="WP_195131521.1">
    <property type="nucleotide sequence ID" value="NZ_JADLQX010000017.1"/>
</dbReference>
<dbReference type="EMBL" id="JADLQX010000017">
    <property type="protein sequence ID" value="MBF6300275.1"/>
    <property type="molecule type" value="Genomic_DNA"/>
</dbReference>